<dbReference type="InParanoid" id="K3YD84"/>
<dbReference type="AlphaFoldDB" id="K3YD84"/>
<dbReference type="HOGENOM" id="CLU_1095821_0_0_1"/>
<evidence type="ECO:0000313" key="1">
    <source>
        <dbReference type="EnsemblPlants" id="KQK97522"/>
    </source>
</evidence>
<dbReference type="STRING" id="4555.K3YD84"/>
<evidence type="ECO:0000313" key="2">
    <source>
        <dbReference type="Proteomes" id="UP000004995"/>
    </source>
</evidence>
<name>K3YD84_SETIT</name>
<dbReference type="Proteomes" id="UP000004995">
    <property type="component" value="Unassembled WGS sequence"/>
</dbReference>
<dbReference type="EMBL" id="AGNK02004372">
    <property type="status" value="NOT_ANNOTATED_CDS"/>
    <property type="molecule type" value="Genomic_DNA"/>
</dbReference>
<organism evidence="1 2">
    <name type="scientific">Setaria italica</name>
    <name type="common">Foxtail millet</name>
    <name type="synonym">Panicum italicum</name>
    <dbReference type="NCBI Taxonomy" id="4555"/>
    <lineage>
        <taxon>Eukaryota</taxon>
        <taxon>Viridiplantae</taxon>
        <taxon>Streptophyta</taxon>
        <taxon>Embryophyta</taxon>
        <taxon>Tracheophyta</taxon>
        <taxon>Spermatophyta</taxon>
        <taxon>Magnoliopsida</taxon>
        <taxon>Liliopsida</taxon>
        <taxon>Poales</taxon>
        <taxon>Poaceae</taxon>
        <taxon>PACMAD clade</taxon>
        <taxon>Panicoideae</taxon>
        <taxon>Panicodae</taxon>
        <taxon>Paniceae</taxon>
        <taxon>Cenchrinae</taxon>
        <taxon>Setaria</taxon>
    </lineage>
</organism>
<reference evidence="2" key="1">
    <citation type="journal article" date="2012" name="Nat. Biotechnol.">
        <title>Reference genome sequence of the model plant Setaria.</title>
        <authorList>
            <person name="Bennetzen J.L."/>
            <person name="Schmutz J."/>
            <person name="Wang H."/>
            <person name="Percifield R."/>
            <person name="Hawkins J."/>
            <person name="Pontaroli A.C."/>
            <person name="Estep M."/>
            <person name="Feng L."/>
            <person name="Vaughn J.N."/>
            <person name="Grimwood J."/>
            <person name="Jenkins J."/>
            <person name="Barry K."/>
            <person name="Lindquist E."/>
            <person name="Hellsten U."/>
            <person name="Deshpande S."/>
            <person name="Wang X."/>
            <person name="Wu X."/>
            <person name="Mitros T."/>
            <person name="Triplett J."/>
            <person name="Yang X."/>
            <person name="Ye C.Y."/>
            <person name="Mauro-Herrera M."/>
            <person name="Wang L."/>
            <person name="Li P."/>
            <person name="Sharma M."/>
            <person name="Sharma R."/>
            <person name="Ronald P.C."/>
            <person name="Panaud O."/>
            <person name="Kellogg E.A."/>
            <person name="Brutnell T.P."/>
            <person name="Doust A.N."/>
            <person name="Tuskan G.A."/>
            <person name="Rokhsar D."/>
            <person name="Devos K.M."/>
        </authorList>
    </citation>
    <scope>NUCLEOTIDE SEQUENCE [LARGE SCALE GENOMIC DNA]</scope>
    <source>
        <strain evidence="2">cv. Yugu1</strain>
    </source>
</reference>
<accession>K3YD84</accession>
<reference evidence="1" key="2">
    <citation type="submission" date="2018-08" db="UniProtKB">
        <authorList>
            <consortium name="EnsemblPlants"/>
        </authorList>
    </citation>
    <scope>IDENTIFICATION</scope>
    <source>
        <strain evidence="1">Yugu1</strain>
    </source>
</reference>
<dbReference type="Gramene" id="KQK97522">
    <property type="protein sequence ID" value="KQK97522"/>
    <property type="gene ID" value="SETIT_012187mg"/>
</dbReference>
<sequence>MCGRSLSMQQVLCNMLVKQLIESSCQKIGIKTSQGFYGVSCGKPLADEDFLSHYPIQQIDKRAILNNQLLPVIKVLKLTKYTRFNIKEVLVFFTGKHRDNVCYNGAFSMDDILFENGIVRLCDGIVEVGFYDRGCSLDYLKLHGILSLLKTVDGYYAQYFQHLLNYLKCCPAGLKLRSELAIRFLINHPSLEFYQDRVKQAMLLDNLLFRIFNNPNTSYGAMNAITAAMGSFYNWWIFLEHCPEMNKILLFDAS</sequence>
<dbReference type="EnsemblPlants" id="KQK97522">
    <property type="protein sequence ID" value="KQK97522"/>
    <property type="gene ID" value="SETIT_012187mg"/>
</dbReference>
<dbReference type="eggNOG" id="ENOG502R44I">
    <property type="taxonomic scope" value="Eukaryota"/>
</dbReference>
<protein>
    <submittedName>
        <fullName evidence="1">Uncharacterized protein</fullName>
    </submittedName>
</protein>
<proteinExistence type="predicted"/>
<keyword evidence="2" id="KW-1185">Reference proteome</keyword>